<dbReference type="PANTHER" id="PTHR48063:SF96">
    <property type="entry name" value="LEUCINE-RICH REPEAT-CONTAINING N-TERMINAL PLANT-TYPE DOMAIN-CONTAINING PROTEIN"/>
    <property type="match status" value="1"/>
</dbReference>
<keyword evidence="2" id="KW-0597">Phosphoprotein</keyword>
<evidence type="ECO:0000313" key="13">
    <source>
        <dbReference type="Proteomes" id="UP000501690"/>
    </source>
</evidence>
<dbReference type="Gene3D" id="3.80.10.10">
    <property type="entry name" value="Ribonuclease Inhibitor"/>
    <property type="match status" value="1"/>
</dbReference>
<feature type="transmembrane region" description="Helical" evidence="11">
    <location>
        <begin position="113"/>
        <end position="136"/>
    </location>
</feature>
<evidence type="ECO:0000256" key="3">
    <source>
        <dbReference type="ARBA" id="ARBA00022614"/>
    </source>
</evidence>
<evidence type="ECO:0000256" key="6">
    <source>
        <dbReference type="ARBA" id="ARBA00022737"/>
    </source>
</evidence>
<dbReference type="EMBL" id="CP039352">
    <property type="protein sequence ID" value="QCE04500.1"/>
    <property type="molecule type" value="Genomic_DNA"/>
</dbReference>
<evidence type="ECO:0000256" key="5">
    <source>
        <dbReference type="ARBA" id="ARBA00022729"/>
    </source>
</evidence>
<sequence>MIALNLSDNALSGHIPSSIQNLKNLECLDLSNNSLSGEIPRELASLNFLAYLNLSNNDLVGEIPKGTQIQTFDGDSFEGNEKLCGPPLTRNCSNIGMPTPETPQSHSKSSIDWSLLSAELGFIFGFGVFILPLLFWKRWSFWYSKHVDEMLHKIIPQLDFSYEHRRGCMFPFAMITYSVGADVVKVSKAFLEDEEPSFKCRGGGFQWEEVLVFGLDQVLDAKGTYPVSGWVITPYVQILQSLGTFTGASHLEIQCRLHNPDIESKVIYLHCLCGGLCDSGCMFPFAMITYSVGADVVKVSKAFLEDEEPSFKCRGGGFQWEV</sequence>
<dbReference type="InterPro" id="IPR001611">
    <property type="entry name" value="Leu-rich_rpt"/>
</dbReference>
<keyword evidence="9" id="KW-0675">Receptor</keyword>
<keyword evidence="5" id="KW-0732">Signal</keyword>
<evidence type="ECO:0000256" key="11">
    <source>
        <dbReference type="SAM" id="Phobius"/>
    </source>
</evidence>
<evidence type="ECO:0000256" key="8">
    <source>
        <dbReference type="ARBA" id="ARBA00023136"/>
    </source>
</evidence>
<keyword evidence="13" id="KW-1185">Reference proteome</keyword>
<keyword evidence="8 11" id="KW-0472">Membrane</keyword>
<proteinExistence type="predicted"/>
<organism evidence="12 13">
    <name type="scientific">Vigna unguiculata</name>
    <name type="common">Cowpea</name>
    <dbReference type="NCBI Taxonomy" id="3917"/>
    <lineage>
        <taxon>Eukaryota</taxon>
        <taxon>Viridiplantae</taxon>
        <taxon>Streptophyta</taxon>
        <taxon>Embryophyta</taxon>
        <taxon>Tracheophyta</taxon>
        <taxon>Spermatophyta</taxon>
        <taxon>Magnoliopsida</taxon>
        <taxon>eudicotyledons</taxon>
        <taxon>Gunneridae</taxon>
        <taxon>Pentapetalae</taxon>
        <taxon>rosids</taxon>
        <taxon>fabids</taxon>
        <taxon>Fabales</taxon>
        <taxon>Fabaceae</taxon>
        <taxon>Papilionoideae</taxon>
        <taxon>50 kb inversion clade</taxon>
        <taxon>NPAAA clade</taxon>
        <taxon>indigoferoid/millettioid clade</taxon>
        <taxon>Phaseoleae</taxon>
        <taxon>Vigna</taxon>
    </lineage>
</organism>
<evidence type="ECO:0000256" key="1">
    <source>
        <dbReference type="ARBA" id="ARBA00004479"/>
    </source>
</evidence>
<dbReference type="Proteomes" id="UP000501690">
    <property type="component" value="Linkage Group LG8"/>
</dbReference>
<evidence type="ECO:0000256" key="10">
    <source>
        <dbReference type="ARBA" id="ARBA00023180"/>
    </source>
</evidence>
<dbReference type="PROSITE" id="PS51450">
    <property type="entry name" value="LRR"/>
    <property type="match status" value="1"/>
</dbReference>
<dbReference type="FunFam" id="3.80.10.10:FF:000722">
    <property type="entry name" value="Leucine-rich repeat receptor-like protein kinase"/>
    <property type="match status" value="1"/>
</dbReference>
<name>A0A4D6MSK8_VIGUN</name>
<evidence type="ECO:0000256" key="4">
    <source>
        <dbReference type="ARBA" id="ARBA00022692"/>
    </source>
</evidence>
<accession>A0A4D6MSK8</accession>
<evidence type="ECO:0000313" key="12">
    <source>
        <dbReference type="EMBL" id="QCE04500.1"/>
    </source>
</evidence>
<dbReference type="Pfam" id="PF13855">
    <property type="entry name" value="LRR_8"/>
    <property type="match status" value="1"/>
</dbReference>
<gene>
    <name evidence="12" type="ORF">DEO72_LG8g2536</name>
</gene>
<evidence type="ECO:0000256" key="9">
    <source>
        <dbReference type="ARBA" id="ARBA00023170"/>
    </source>
</evidence>
<keyword evidence="3" id="KW-0433">Leucine-rich repeat</keyword>
<dbReference type="AlphaFoldDB" id="A0A4D6MSK8"/>
<dbReference type="PRINTS" id="PR00019">
    <property type="entry name" value="LEURICHRPT"/>
</dbReference>
<dbReference type="GO" id="GO:0016020">
    <property type="term" value="C:membrane"/>
    <property type="evidence" value="ECO:0007669"/>
    <property type="project" value="UniProtKB-SubCell"/>
</dbReference>
<dbReference type="InterPro" id="IPR032675">
    <property type="entry name" value="LRR_dom_sf"/>
</dbReference>
<evidence type="ECO:0000256" key="7">
    <source>
        <dbReference type="ARBA" id="ARBA00022989"/>
    </source>
</evidence>
<evidence type="ECO:0000256" key="2">
    <source>
        <dbReference type="ARBA" id="ARBA00022553"/>
    </source>
</evidence>
<protein>
    <submittedName>
        <fullName evidence="12">Protein brassinosteroid insensitive 1</fullName>
    </submittedName>
</protein>
<reference evidence="12 13" key="1">
    <citation type="submission" date="2019-04" db="EMBL/GenBank/DDBJ databases">
        <title>An improved genome assembly and genetic linkage map for asparagus bean, Vigna unguiculata ssp. sesquipedialis.</title>
        <authorList>
            <person name="Xia Q."/>
            <person name="Zhang R."/>
            <person name="Dong Y."/>
        </authorList>
    </citation>
    <scope>NUCLEOTIDE SEQUENCE [LARGE SCALE GENOMIC DNA]</scope>
    <source>
        <tissue evidence="12">Leaf</tissue>
    </source>
</reference>
<keyword evidence="6" id="KW-0677">Repeat</keyword>
<keyword evidence="10" id="KW-0325">Glycoprotein</keyword>
<comment type="subcellular location">
    <subcellularLocation>
        <location evidence="1">Membrane</location>
        <topology evidence="1">Single-pass type I membrane protein</topology>
    </subcellularLocation>
</comment>
<dbReference type="InterPro" id="IPR046956">
    <property type="entry name" value="RLP23-like"/>
</dbReference>
<dbReference type="SUPFAM" id="SSF52058">
    <property type="entry name" value="L domain-like"/>
    <property type="match status" value="1"/>
</dbReference>
<dbReference type="PANTHER" id="PTHR48063">
    <property type="entry name" value="LRR RECEPTOR-LIKE KINASE"/>
    <property type="match status" value="1"/>
</dbReference>
<keyword evidence="4 11" id="KW-0812">Transmembrane</keyword>
<keyword evidence="7 11" id="KW-1133">Transmembrane helix</keyword>